<dbReference type="GO" id="GO:0005886">
    <property type="term" value="C:plasma membrane"/>
    <property type="evidence" value="ECO:0007669"/>
    <property type="project" value="TreeGrafter"/>
</dbReference>
<keyword evidence="10" id="KW-1185">Reference proteome</keyword>
<dbReference type="OrthoDB" id="9815989at2"/>
<accession>A0A0F5V9G5</accession>
<dbReference type="PATRIC" id="fig|265726.11.peg.1621"/>
<evidence type="ECO:0000313" key="9">
    <source>
        <dbReference type="EMBL" id="KKC98773.1"/>
    </source>
</evidence>
<dbReference type="GO" id="GO:0005737">
    <property type="term" value="C:cytoplasm"/>
    <property type="evidence" value="ECO:0007669"/>
    <property type="project" value="TreeGrafter"/>
</dbReference>
<comment type="cofactor">
    <cofactor evidence="1 7">
        <name>FAD</name>
        <dbReference type="ChEBI" id="CHEBI:57692"/>
    </cofactor>
</comment>
<dbReference type="PANTHER" id="PTHR13847">
    <property type="entry name" value="SARCOSINE DEHYDROGENASE-RELATED"/>
    <property type="match status" value="1"/>
</dbReference>
<dbReference type="EC" id="1.4.99.-" evidence="7"/>
<comment type="catalytic activity">
    <reaction evidence="6 7">
        <text>a D-alpha-amino acid + A + H2O = a 2-oxocarboxylate + AH2 + NH4(+)</text>
        <dbReference type="Rhea" id="RHEA:18125"/>
        <dbReference type="ChEBI" id="CHEBI:13193"/>
        <dbReference type="ChEBI" id="CHEBI:15377"/>
        <dbReference type="ChEBI" id="CHEBI:17499"/>
        <dbReference type="ChEBI" id="CHEBI:28938"/>
        <dbReference type="ChEBI" id="CHEBI:35179"/>
        <dbReference type="ChEBI" id="CHEBI:59871"/>
    </reaction>
</comment>
<dbReference type="InterPro" id="IPR023080">
    <property type="entry name" value="DadA"/>
</dbReference>
<comment type="function">
    <text evidence="7">Oxidative deamination of D-amino acids.</text>
</comment>
<dbReference type="InterPro" id="IPR006076">
    <property type="entry name" value="FAD-dep_OxRdtase"/>
</dbReference>
<comment type="caution">
    <text evidence="9">The sequence shown here is derived from an EMBL/GenBank/DDBJ whole genome shotgun (WGS) entry which is preliminary data.</text>
</comment>
<feature type="binding site" evidence="7">
    <location>
        <begin position="3"/>
        <end position="17"/>
    </location>
    <ligand>
        <name>FAD</name>
        <dbReference type="ChEBI" id="CHEBI:57692"/>
    </ligand>
</feature>
<dbReference type="Gene3D" id="3.30.9.10">
    <property type="entry name" value="D-Amino Acid Oxidase, subunit A, domain 2"/>
    <property type="match status" value="1"/>
</dbReference>
<dbReference type="Pfam" id="PF01266">
    <property type="entry name" value="DAO"/>
    <property type="match status" value="1"/>
</dbReference>
<dbReference type="FunFam" id="3.50.50.60:FF:000020">
    <property type="entry name" value="D-amino acid dehydrogenase"/>
    <property type="match status" value="1"/>
</dbReference>
<keyword evidence="4 7" id="KW-0274">FAD</keyword>
<evidence type="ECO:0000259" key="8">
    <source>
        <dbReference type="Pfam" id="PF01266"/>
    </source>
</evidence>
<evidence type="ECO:0000256" key="6">
    <source>
        <dbReference type="ARBA" id="ARBA00047884"/>
    </source>
</evidence>
<dbReference type="SUPFAM" id="SSF51905">
    <property type="entry name" value="FAD/NAD(P)-binding domain"/>
    <property type="match status" value="1"/>
</dbReference>
<proteinExistence type="inferred from homology"/>
<dbReference type="AlphaFoldDB" id="A0A0F5V9G5"/>
<dbReference type="GO" id="GO:0008718">
    <property type="term" value="F:D-amino-acid dehydrogenase activity"/>
    <property type="evidence" value="ECO:0007669"/>
    <property type="project" value="UniProtKB-UniRule"/>
</dbReference>
<dbReference type="GO" id="GO:0055130">
    <property type="term" value="P:D-alanine catabolic process"/>
    <property type="evidence" value="ECO:0007669"/>
    <property type="project" value="TreeGrafter"/>
</dbReference>
<organism evidence="9 10">
    <name type="scientific">Photobacterium halotolerans</name>
    <dbReference type="NCBI Taxonomy" id="265726"/>
    <lineage>
        <taxon>Bacteria</taxon>
        <taxon>Pseudomonadati</taxon>
        <taxon>Pseudomonadota</taxon>
        <taxon>Gammaproteobacteria</taxon>
        <taxon>Vibrionales</taxon>
        <taxon>Vibrionaceae</taxon>
        <taxon>Photobacterium</taxon>
    </lineage>
</organism>
<dbReference type="RefSeq" id="WP_046221768.1">
    <property type="nucleotide sequence ID" value="NZ_JWYV01000016.1"/>
</dbReference>
<gene>
    <name evidence="7" type="primary">dadA</name>
    <name evidence="9" type="ORF">KY46_16760</name>
</gene>
<evidence type="ECO:0000256" key="2">
    <source>
        <dbReference type="ARBA" id="ARBA00009410"/>
    </source>
</evidence>
<sequence length="421" mass="45964">MEVIVLGSGVVGLTSAWYLAQNGHQVTVIDRQSRSAEETSFANAGQISYGYSSPWAAPGIPAKAIKWLVQKHAPLKIKPSLSPDLYSWMGKMLANCNYVSYQRNKARMLRVANYSRESLIELRQQHDLQYEGRQQGTLQLLRTQAQLDAVGKDIQVLEESGIRFELLDVAGCIAAEPALAKVQEKVAGGLRLPDDETGDCYKFCQQLTALAEQAGVTFMFETQIKGLRHEAGRIVAVDTDKGEFKADAYVVALGSYSTAMLGSLGMQLPVYPVKGYSLTMPLKDSDGAPVSTVIDETYKVAMTRFDNRIRVAGTAELAGFNLHLTEQRKETIAMVVNDLFPDGGDLNQAEYWTGLRPMTPDGTPVIGKTPFDNLYTNTGHGTLGWTMACGSGRLLADIVSGKDTDIDTDGLSIHRYLHTAG</sequence>
<dbReference type="Proteomes" id="UP000033633">
    <property type="component" value="Unassembled WGS sequence"/>
</dbReference>
<evidence type="ECO:0000256" key="4">
    <source>
        <dbReference type="ARBA" id="ARBA00022827"/>
    </source>
</evidence>
<dbReference type="Gene3D" id="3.50.50.60">
    <property type="entry name" value="FAD/NAD(P)-binding domain"/>
    <property type="match status" value="2"/>
</dbReference>
<name>A0A0F5V9G5_9GAMM</name>
<comment type="similarity">
    <text evidence="2 7">Belongs to the DadA oxidoreductase family.</text>
</comment>
<dbReference type="STRING" id="265726.KY46_16760"/>
<evidence type="ECO:0000256" key="7">
    <source>
        <dbReference type="HAMAP-Rule" id="MF_01202"/>
    </source>
</evidence>
<protein>
    <recommendedName>
        <fullName evidence="7">D-amino acid dehydrogenase</fullName>
        <ecNumber evidence="7">1.4.99.-</ecNumber>
    </recommendedName>
</protein>
<dbReference type="SUPFAM" id="SSF54373">
    <property type="entry name" value="FAD-linked reductases, C-terminal domain"/>
    <property type="match status" value="1"/>
</dbReference>
<evidence type="ECO:0000256" key="5">
    <source>
        <dbReference type="ARBA" id="ARBA00023002"/>
    </source>
</evidence>
<reference evidence="9 10" key="1">
    <citation type="submission" date="2014-12" db="EMBL/GenBank/DDBJ databases">
        <title>Mercury Reductase activity and rhizosphere competence traits in the genome of root associated Photobacterium halotolerans MELD1.</title>
        <authorList>
            <person name="Mathew D.C."/>
            <person name="Huang C.-C."/>
        </authorList>
    </citation>
    <scope>NUCLEOTIDE SEQUENCE [LARGE SCALE GENOMIC DNA]</scope>
    <source>
        <strain evidence="9 10">MELD1</strain>
    </source>
</reference>
<dbReference type="PANTHER" id="PTHR13847:SF280">
    <property type="entry name" value="D-AMINO ACID DEHYDROGENASE"/>
    <property type="match status" value="1"/>
</dbReference>
<evidence type="ECO:0000313" key="10">
    <source>
        <dbReference type="Proteomes" id="UP000033633"/>
    </source>
</evidence>
<dbReference type="NCBIfam" id="NF001933">
    <property type="entry name" value="PRK00711.1"/>
    <property type="match status" value="1"/>
</dbReference>
<dbReference type="InterPro" id="IPR036188">
    <property type="entry name" value="FAD/NAD-bd_sf"/>
</dbReference>
<keyword evidence="3 7" id="KW-0285">Flavoprotein</keyword>
<dbReference type="EMBL" id="JWYV01000016">
    <property type="protein sequence ID" value="KKC98773.1"/>
    <property type="molecule type" value="Genomic_DNA"/>
</dbReference>
<evidence type="ECO:0000256" key="1">
    <source>
        <dbReference type="ARBA" id="ARBA00001974"/>
    </source>
</evidence>
<keyword evidence="5 7" id="KW-0560">Oxidoreductase</keyword>
<dbReference type="HAMAP" id="MF_01202">
    <property type="entry name" value="DadA"/>
    <property type="match status" value="1"/>
</dbReference>
<feature type="domain" description="FAD dependent oxidoreductase" evidence="8">
    <location>
        <begin position="3"/>
        <end position="397"/>
    </location>
</feature>
<evidence type="ECO:0000256" key="3">
    <source>
        <dbReference type="ARBA" id="ARBA00022630"/>
    </source>
</evidence>